<dbReference type="eggNOG" id="arCOG01805">
    <property type="taxonomic scope" value="Archaea"/>
</dbReference>
<organism evidence="3 4">
    <name type="scientific">Methanocaldococcus infernus (strain DSM 11812 / JCM 15783 / ME)</name>
    <dbReference type="NCBI Taxonomy" id="573063"/>
    <lineage>
        <taxon>Archaea</taxon>
        <taxon>Methanobacteriati</taxon>
        <taxon>Methanobacteriota</taxon>
        <taxon>Methanomada group</taxon>
        <taxon>Methanococci</taxon>
        <taxon>Methanococcales</taxon>
        <taxon>Methanocaldococcaceae</taxon>
        <taxon>Methanocaldococcus</taxon>
    </lineage>
</organism>
<gene>
    <name evidence="3" type="ordered locus">Metin_0307</name>
</gene>
<dbReference type="SUPFAM" id="SSF53850">
    <property type="entry name" value="Periplasmic binding protein-like II"/>
    <property type="match status" value="1"/>
</dbReference>
<keyword evidence="2" id="KW-0472">Membrane</keyword>
<feature type="transmembrane region" description="Helical" evidence="2">
    <location>
        <begin position="6"/>
        <end position="27"/>
    </location>
</feature>
<dbReference type="Proteomes" id="UP000002061">
    <property type="component" value="Chromosome"/>
</dbReference>
<dbReference type="GO" id="GO:0043190">
    <property type="term" value="C:ATP-binding cassette (ABC) transporter complex"/>
    <property type="evidence" value="ECO:0007669"/>
    <property type="project" value="InterPro"/>
</dbReference>
<keyword evidence="1" id="KW-0732">Signal</keyword>
<keyword evidence="2" id="KW-0812">Transmembrane</keyword>
<dbReference type="PANTHER" id="PTHR35841:SF1">
    <property type="entry name" value="PHOSPHONATES-BINDING PERIPLASMIC PROTEIN"/>
    <property type="match status" value="1"/>
</dbReference>
<dbReference type="PANTHER" id="PTHR35841">
    <property type="entry name" value="PHOSPHONATES-BINDING PERIPLASMIC PROTEIN"/>
    <property type="match status" value="1"/>
</dbReference>
<dbReference type="RefSeq" id="WP_013099723.1">
    <property type="nucleotide sequence ID" value="NC_014122.1"/>
</dbReference>
<dbReference type="CDD" id="cd01071">
    <property type="entry name" value="PBP2_PhnD_like"/>
    <property type="match status" value="1"/>
</dbReference>
<dbReference type="HOGENOM" id="CLU_051472_6_4_2"/>
<dbReference type="GO" id="GO:0055085">
    <property type="term" value="P:transmembrane transport"/>
    <property type="evidence" value="ECO:0007669"/>
    <property type="project" value="InterPro"/>
</dbReference>
<evidence type="ECO:0000256" key="1">
    <source>
        <dbReference type="ARBA" id="ARBA00022729"/>
    </source>
</evidence>
<accession>D5VQX4</accession>
<dbReference type="Gene3D" id="3.40.190.10">
    <property type="entry name" value="Periplasmic binding protein-like II"/>
    <property type="match status" value="2"/>
</dbReference>
<dbReference type="EMBL" id="CP002009">
    <property type="protein sequence ID" value="ADG12977.1"/>
    <property type="molecule type" value="Genomic_DNA"/>
</dbReference>
<reference evidence="3" key="1">
    <citation type="submission" date="2010-04" db="EMBL/GenBank/DDBJ databases">
        <title>Complete sequence of Methanocaldococcus infernus ME.</title>
        <authorList>
            <consortium name="US DOE Joint Genome Institute"/>
            <person name="Lucas S."/>
            <person name="Copeland A."/>
            <person name="Lapidus A."/>
            <person name="Cheng J.-F."/>
            <person name="Bruce D."/>
            <person name="Goodwin L."/>
            <person name="Pitluck S."/>
            <person name="Munk A.C."/>
            <person name="Detter J.C."/>
            <person name="Han C."/>
            <person name="Tapia R."/>
            <person name="Land M."/>
            <person name="Hauser L."/>
            <person name="Kyrpides N."/>
            <person name="Mikhailova N."/>
            <person name="Sieprawska-Lupa M."/>
            <person name="Whitman W.B."/>
            <person name="Woyke T."/>
        </authorList>
    </citation>
    <scope>NUCLEOTIDE SEQUENCE [LARGE SCALE GENOMIC DNA]</scope>
    <source>
        <strain evidence="3">ME</strain>
    </source>
</reference>
<dbReference type="GeneID" id="9131309"/>
<name>D5VQX4_METIM</name>
<proteinExistence type="predicted"/>
<dbReference type="InterPro" id="IPR005770">
    <property type="entry name" value="PhnD"/>
</dbReference>
<dbReference type="Pfam" id="PF12974">
    <property type="entry name" value="Phosphonate-bd"/>
    <property type="match status" value="1"/>
</dbReference>
<keyword evidence="2" id="KW-1133">Transmembrane helix</keyword>
<keyword evidence="4" id="KW-1185">Reference proteome</keyword>
<dbReference type="PROSITE" id="PS51257">
    <property type="entry name" value="PROKAR_LIPOPROTEIN"/>
    <property type="match status" value="1"/>
</dbReference>
<dbReference type="AlphaFoldDB" id="D5VQX4"/>
<dbReference type="KEGG" id="mif:Metin_0307"/>
<dbReference type="NCBIfam" id="TIGR01098">
    <property type="entry name" value="3A0109s03R"/>
    <property type="match status" value="1"/>
</dbReference>
<evidence type="ECO:0000313" key="3">
    <source>
        <dbReference type="EMBL" id="ADG12977.1"/>
    </source>
</evidence>
<evidence type="ECO:0000313" key="4">
    <source>
        <dbReference type="Proteomes" id="UP000002061"/>
    </source>
</evidence>
<evidence type="ECO:0000256" key="2">
    <source>
        <dbReference type="SAM" id="Phobius"/>
    </source>
</evidence>
<dbReference type="STRING" id="573063.Metin_0307"/>
<sequence>MNKKVLNISILIGILFITIFAGCIGNTTSTEKEKVIRVVMIPDEDPTKMLEDMEPLFNKLEKATGYKFKVNLVPDYTAAVEALLNKQADMAYLGPFTYVSAHYRDPNIVPFVMEVSAKTGKPTYHSIIVVNKETYDMGVKDLKTLKEHAKEITFAFVDPKSTSGYLIPYYALLKAGINPEKDFKKIIFAGGHDAVELAIKEGRVNAGADNDRTYPVMIEKGLISNETNIIIWKSDPIPGYPWVYRIDTIPKDVREKIKNTFLSMSKEEALKISGGKVIGYVEASPKDYQIIEDAAKALGKL</sequence>
<protein>
    <submittedName>
        <fullName evidence="3">Phosphonate ABC transporter, periplasmic phosphonate-binding protein</fullName>
    </submittedName>
</protein>